<dbReference type="FunFam" id="3.40.50.300:FF:000547">
    <property type="entry name" value="Cell division control protein"/>
    <property type="match status" value="1"/>
</dbReference>
<dbReference type="CDD" id="cd00009">
    <property type="entry name" value="AAA"/>
    <property type="match status" value="1"/>
</dbReference>
<organism evidence="9 10">
    <name type="scientific">Tetracentron sinense</name>
    <name type="common">Spur-leaf</name>
    <dbReference type="NCBI Taxonomy" id="13715"/>
    <lineage>
        <taxon>Eukaryota</taxon>
        <taxon>Viridiplantae</taxon>
        <taxon>Streptophyta</taxon>
        <taxon>Embryophyta</taxon>
        <taxon>Tracheophyta</taxon>
        <taxon>Spermatophyta</taxon>
        <taxon>Magnoliopsida</taxon>
        <taxon>Trochodendrales</taxon>
        <taxon>Trochodendraceae</taxon>
        <taxon>Tetracentron</taxon>
    </lineage>
</organism>
<dbReference type="SUPFAM" id="SSF46785">
    <property type="entry name" value="Winged helix' DNA-binding domain"/>
    <property type="match status" value="1"/>
</dbReference>
<evidence type="ECO:0000313" key="10">
    <source>
        <dbReference type="Proteomes" id="UP000655225"/>
    </source>
</evidence>
<feature type="compositionally biased region" description="Low complexity" evidence="6">
    <location>
        <begin position="78"/>
        <end position="87"/>
    </location>
</feature>
<evidence type="ECO:0000256" key="1">
    <source>
        <dbReference type="ARBA" id="ARBA00006184"/>
    </source>
</evidence>
<dbReference type="InterPro" id="IPR049945">
    <property type="entry name" value="AAA_22"/>
</dbReference>
<dbReference type="InterPro" id="IPR036390">
    <property type="entry name" value="WH_DNA-bd_sf"/>
</dbReference>
<feature type="domain" description="Cdc6 C-terminal" evidence="8">
    <location>
        <begin position="365"/>
        <end position="444"/>
    </location>
</feature>
<dbReference type="GO" id="GO:0051301">
    <property type="term" value="P:cell division"/>
    <property type="evidence" value="ECO:0007669"/>
    <property type="project" value="UniProtKB-UniRule"/>
</dbReference>
<feature type="domain" description="AAA+ ATPase" evidence="7">
    <location>
        <begin position="128"/>
        <end position="277"/>
    </location>
</feature>
<gene>
    <name evidence="9" type="ORF">HHK36_017761</name>
</gene>
<reference evidence="9 10" key="1">
    <citation type="submission" date="2020-04" db="EMBL/GenBank/DDBJ databases">
        <title>Plant Genome Project.</title>
        <authorList>
            <person name="Zhang R.-G."/>
        </authorList>
    </citation>
    <scope>NUCLEOTIDE SEQUENCE [LARGE SCALE GENOMIC DNA]</scope>
    <source>
        <strain evidence="9">YNK0</strain>
        <tissue evidence="9">Leaf</tissue>
    </source>
</reference>
<dbReference type="InterPro" id="IPR050311">
    <property type="entry name" value="ORC1/CDC6"/>
</dbReference>
<dbReference type="OrthoDB" id="1926878at2759"/>
<evidence type="ECO:0000256" key="5">
    <source>
        <dbReference type="PIRNR" id="PIRNR001767"/>
    </source>
</evidence>
<keyword evidence="10" id="KW-1185">Reference proteome</keyword>
<evidence type="ECO:0000256" key="4">
    <source>
        <dbReference type="ARBA" id="ARBA00023306"/>
    </source>
</evidence>
<keyword evidence="2" id="KW-0132">Cell division</keyword>
<dbReference type="Pfam" id="PF09079">
    <property type="entry name" value="WHD_Cdc6"/>
    <property type="match status" value="1"/>
</dbReference>
<sequence>MPSIIENFSSASYGELDSVHRNEEKAKKSIKGKKIDQIQSEGDSTLLKRRLRSETARDNPISSPLKPCSPTKWKSPRRSISGSPNSSASMSAVKEVLHVSTTPAVAVCREEEQKRVLEFCKGCIEQEKAGSVYLCGCPGTGKSLSMEKVKQLLVGWAQEAGFQTPNILAINCTSLTKTCDIFGKILDKYEPRKKISVASPPLQHLQNLFSQKQSPGEKMMLIIVDELDYLITKDRSVLHDLFMLTTYPFSRCLLIGIANAIDLADRFLPRLQSLNCKPMVVTFRAYSKDQILKILQERLMKVAAASGDMRKALSVCRSAIEMLEVEMRDPTCNLDLVLVEKTLSGQQTTPATEFSAKQEIDIIILCSAVKLFRRGKKDTTVGELNRFYSDICKLVLIPQVGIIELSSMCRGLSDQGLLILGQSREDKLKRVTLKVDEADIIFALQVFSAPLFGTDRQMIDECAFPRSEEKLLQNQDKSPPMFGEYNMSFRGHLE</sequence>
<dbReference type="GO" id="GO:0016887">
    <property type="term" value="F:ATP hydrolysis activity"/>
    <property type="evidence" value="ECO:0007669"/>
    <property type="project" value="InterPro"/>
</dbReference>
<keyword evidence="3" id="KW-0235">DNA replication</keyword>
<dbReference type="Gene3D" id="1.10.8.60">
    <property type="match status" value="1"/>
</dbReference>
<dbReference type="SMART" id="SM00382">
    <property type="entry name" value="AAA"/>
    <property type="match status" value="1"/>
</dbReference>
<comment type="caution">
    <text evidence="9">The sequence shown here is derived from an EMBL/GenBank/DDBJ whole genome shotgun (WGS) entry which is preliminary data.</text>
</comment>
<dbReference type="GO" id="GO:0006270">
    <property type="term" value="P:DNA replication initiation"/>
    <property type="evidence" value="ECO:0007669"/>
    <property type="project" value="UniProtKB-UniRule"/>
</dbReference>
<dbReference type="PANTHER" id="PTHR10763:SF26">
    <property type="entry name" value="CELL DIVISION CONTROL PROTEIN 6 HOMOLOG"/>
    <property type="match status" value="1"/>
</dbReference>
<evidence type="ECO:0000256" key="2">
    <source>
        <dbReference type="ARBA" id="ARBA00022618"/>
    </source>
</evidence>
<keyword evidence="4" id="KW-0131">Cell cycle</keyword>
<dbReference type="Gene3D" id="1.10.10.10">
    <property type="entry name" value="Winged helix-like DNA-binding domain superfamily/Winged helix DNA-binding domain"/>
    <property type="match status" value="1"/>
</dbReference>
<evidence type="ECO:0000256" key="3">
    <source>
        <dbReference type="ARBA" id="ARBA00022705"/>
    </source>
</evidence>
<dbReference type="InterPro" id="IPR015163">
    <property type="entry name" value="Cdc6_C"/>
</dbReference>
<dbReference type="InterPro" id="IPR003593">
    <property type="entry name" value="AAA+_ATPase"/>
</dbReference>
<dbReference type="OMA" id="RGNYYSY"/>
<proteinExistence type="inferred from homology"/>
<comment type="similarity">
    <text evidence="1 5">Belongs to the CDC6/cdc18 family.</text>
</comment>
<dbReference type="GO" id="GO:0033314">
    <property type="term" value="P:mitotic DNA replication checkpoint signaling"/>
    <property type="evidence" value="ECO:0007669"/>
    <property type="project" value="TreeGrafter"/>
</dbReference>
<evidence type="ECO:0000256" key="6">
    <source>
        <dbReference type="SAM" id="MobiDB-lite"/>
    </source>
</evidence>
<evidence type="ECO:0000313" key="9">
    <source>
        <dbReference type="EMBL" id="KAF8396148.1"/>
    </source>
</evidence>
<dbReference type="InterPro" id="IPR036388">
    <property type="entry name" value="WH-like_DNA-bd_sf"/>
</dbReference>
<dbReference type="InterPro" id="IPR027417">
    <property type="entry name" value="P-loop_NTPase"/>
</dbReference>
<dbReference type="GO" id="GO:0005634">
    <property type="term" value="C:nucleus"/>
    <property type="evidence" value="ECO:0007669"/>
    <property type="project" value="TreeGrafter"/>
</dbReference>
<dbReference type="GO" id="GO:0003688">
    <property type="term" value="F:DNA replication origin binding"/>
    <property type="evidence" value="ECO:0007669"/>
    <property type="project" value="TreeGrafter"/>
</dbReference>
<feature type="region of interest" description="Disordered" evidence="6">
    <location>
        <begin position="24"/>
        <end position="87"/>
    </location>
</feature>
<dbReference type="SMART" id="SM01074">
    <property type="entry name" value="Cdc6_C"/>
    <property type="match status" value="1"/>
</dbReference>
<accession>A0A835DA76</accession>
<evidence type="ECO:0000259" key="8">
    <source>
        <dbReference type="SMART" id="SM01074"/>
    </source>
</evidence>
<protein>
    <recommendedName>
        <fullName evidence="5">Cell division control protein</fullName>
    </recommendedName>
</protein>
<dbReference type="PANTHER" id="PTHR10763">
    <property type="entry name" value="CELL DIVISION CONTROL PROTEIN 6-RELATED"/>
    <property type="match status" value="1"/>
</dbReference>
<dbReference type="InterPro" id="IPR016314">
    <property type="entry name" value="Cdc6/18"/>
</dbReference>
<dbReference type="Pfam" id="PF13401">
    <property type="entry name" value="AAA_22"/>
    <property type="match status" value="1"/>
</dbReference>
<dbReference type="SUPFAM" id="SSF52540">
    <property type="entry name" value="P-loop containing nucleoside triphosphate hydrolases"/>
    <property type="match status" value="1"/>
</dbReference>
<dbReference type="EMBL" id="JABCRI010000012">
    <property type="protein sequence ID" value="KAF8396148.1"/>
    <property type="molecule type" value="Genomic_DNA"/>
</dbReference>
<name>A0A835DA76_TETSI</name>
<dbReference type="Gene3D" id="3.40.50.300">
    <property type="entry name" value="P-loop containing nucleotide triphosphate hydrolases"/>
    <property type="match status" value="1"/>
</dbReference>
<dbReference type="PIRSF" id="PIRSF001767">
    <property type="entry name" value="Cdc6"/>
    <property type="match status" value="1"/>
</dbReference>
<evidence type="ECO:0000259" key="7">
    <source>
        <dbReference type="SMART" id="SM00382"/>
    </source>
</evidence>
<dbReference type="Proteomes" id="UP000655225">
    <property type="component" value="Unassembled WGS sequence"/>
</dbReference>
<dbReference type="AlphaFoldDB" id="A0A835DA76"/>